<keyword evidence="4" id="KW-0808">Transferase</keyword>
<gene>
    <name evidence="4" type="ORF">HannXRQ_Chr09g0253651</name>
</gene>
<reference evidence="5" key="1">
    <citation type="journal article" date="2017" name="Nature">
        <title>The sunflower genome provides insights into oil metabolism, flowering and Asterid evolution.</title>
        <authorList>
            <person name="Badouin H."/>
            <person name="Gouzy J."/>
            <person name="Grassa C.J."/>
            <person name="Murat F."/>
            <person name="Staton S.E."/>
            <person name="Cottret L."/>
            <person name="Lelandais-Briere C."/>
            <person name="Owens G.L."/>
            <person name="Carrere S."/>
            <person name="Mayjonade B."/>
            <person name="Legrand L."/>
            <person name="Gill N."/>
            <person name="Kane N.C."/>
            <person name="Bowers J.E."/>
            <person name="Hubner S."/>
            <person name="Bellec A."/>
            <person name="Berard A."/>
            <person name="Berges H."/>
            <person name="Blanchet N."/>
            <person name="Boniface M.C."/>
            <person name="Brunel D."/>
            <person name="Catrice O."/>
            <person name="Chaidir N."/>
            <person name="Claudel C."/>
            <person name="Donnadieu C."/>
            <person name="Faraut T."/>
            <person name="Fievet G."/>
            <person name="Helmstetter N."/>
            <person name="King M."/>
            <person name="Knapp S.J."/>
            <person name="Lai Z."/>
            <person name="Le Paslier M.C."/>
            <person name="Lippi Y."/>
            <person name="Lorenzon L."/>
            <person name="Mandel J.R."/>
            <person name="Marage G."/>
            <person name="Marchand G."/>
            <person name="Marquand E."/>
            <person name="Bret-Mestries E."/>
            <person name="Morien E."/>
            <person name="Nambeesan S."/>
            <person name="Nguyen T."/>
            <person name="Pegot-Espagnet P."/>
            <person name="Pouilly N."/>
            <person name="Raftis F."/>
            <person name="Sallet E."/>
            <person name="Schiex T."/>
            <person name="Thomas J."/>
            <person name="Vandecasteele C."/>
            <person name="Vares D."/>
            <person name="Vear F."/>
            <person name="Vautrin S."/>
            <person name="Crespi M."/>
            <person name="Mangin B."/>
            <person name="Burke J.M."/>
            <person name="Salse J."/>
            <person name="Munos S."/>
            <person name="Vincourt P."/>
            <person name="Rieseberg L.H."/>
            <person name="Langlade N.B."/>
        </authorList>
    </citation>
    <scope>NUCLEOTIDE SEQUENCE [LARGE SCALE GENOMIC DNA]</scope>
    <source>
        <strain evidence="5">cv. SF193</strain>
    </source>
</reference>
<protein>
    <submittedName>
        <fullName evidence="4">Putative polynucleotidyl transferase, ribonuclease H-like superfamily protein</fullName>
    </submittedName>
</protein>
<dbReference type="EMBL" id="CM007898">
    <property type="protein sequence ID" value="OTG14820.1"/>
    <property type="molecule type" value="Genomic_DNA"/>
</dbReference>
<dbReference type="SUPFAM" id="SSF53098">
    <property type="entry name" value="Ribonuclease H-like"/>
    <property type="match status" value="1"/>
</dbReference>
<evidence type="ECO:0000256" key="1">
    <source>
        <dbReference type="ARBA" id="ARBA00022722"/>
    </source>
</evidence>
<dbReference type="InterPro" id="IPR012337">
    <property type="entry name" value="RNaseH-like_sf"/>
</dbReference>
<dbReference type="OrthoDB" id="1920326at2759"/>
<dbReference type="SMART" id="SM00474">
    <property type="entry name" value="35EXOc"/>
    <property type="match status" value="1"/>
</dbReference>
<sequence>MTTIKILQYKLDDNTYKLYDVTFFQTTISTIVTTESSTVDNWIIDTEQHLDSLGPLLFGLDVEWRPNRIRNRENPIATIQLCAGNRCLIFQILHSPIIPYSLLNFLANPNYTFVGVGIDEDIAKLMKHYYLRVGRTLDLRTLAATVYGVKELKSSGLKRLASIVLGLEINKPKKVTMSGWDNRWLMPAQVQYACIDAFLSFEIGRILILCL</sequence>
<evidence type="ECO:0000259" key="3">
    <source>
        <dbReference type="SMART" id="SM00474"/>
    </source>
</evidence>
<dbReference type="Pfam" id="PF01612">
    <property type="entry name" value="DNA_pol_A_exo1"/>
    <property type="match status" value="1"/>
</dbReference>
<dbReference type="Gene3D" id="3.30.420.10">
    <property type="entry name" value="Ribonuclease H-like superfamily/Ribonuclease H"/>
    <property type="match status" value="1"/>
</dbReference>
<evidence type="ECO:0000256" key="2">
    <source>
        <dbReference type="ARBA" id="ARBA00022801"/>
    </source>
</evidence>
<evidence type="ECO:0000313" key="5">
    <source>
        <dbReference type="Proteomes" id="UP000215914"/>
    </source>
</evidence>
<dbReference type="FunFam" id="3.30.420.10:FF:000054">
    <property type="entry name" value="Werner Syndrome-like exonuclease"/>
    <property type="match status" value="1"/>
</dbReference>
<accession>A0A251TUK1</accession>
<dbReference type="PANTHER" id="PTHR13620:SF105">
    <property type="entry name" value="OS01G0737700 PROTEIN"/>
    <property type="match status" value="1"/>
</dbReference>
<dbReference type="GO" id="GO:0005737">
    <property type="term" value="C:cytoplasm"/>
    <property type="evidence" value="ECO:0000318"/>
    <property type="project" value="GO_Central"/>
</dbReference>
<keyword evidence="2" id="KW-0378">Hydrolase</keyword>
<dbReference type="GO" id="GO:0006139">
    <property type="term" value="P:nucleobase-containing compound metabolic process"/>
    <property type="evidence" value="ECO:0007669"/>
    <property type="project" value="InterPro"/>
</dbReference>
<dbReference type="InterPro" id="IPR036397">
    <property type="entry name" value="RNaseH_sf"/>
</dbReference>
<dbReference type="OMA" id="ICVDHRC"/>
<dbReference type="GO" id="GO:0003676">
    <property type="term" value="F:nucleic acid binding"/>
    <property type="evidence" value="ECO:0007669"/>
    <property type="project" value="InterPro"/>
</dbReference>
<dbReference type="AlphaFoldDB" id="A0A251TUK1"/>
<evidence type="ECO:0000313" key="4">
    <source>
        <dbReference type="EMBL" id="OTG14820.1"/>
    </source>
</evidence>
<proteinExistence type="predicted"/>
<name>A0A251TUK1_HELAN</name>
<organism evidence="4 5">
    <name type="scientific">Helianthus annuus</name>
    <name type="common">Common sunflower</name>
    <dbReference type="NCBI Taxonomy" id="4232"/>
    <lineage>
        <taxon>Eukaryota</taxon>
        <taxon>Viridiplantae</taxon>
        <taxon>Streptophyta</taxon>
        <taxon>Embryophyta</taxon>
        <taxon>Tracheophyta</taxon>
        <taxon>Spermatophyta</taxon>
        <taxon>Magnoliopsida</taxon>
        <taxon>eudicotyledons</taxon>
        <taxon>Gunneridae</taxon>
        <taxon>Pentapetalae</taxon>
        <taxon>asterids</taxon>
        <taxon>campanulids</taxon>
        <taxon>Asterales</taxon>
        <taxon>Asteraceae</taxon>
        <taxon>Asteroideae</taxon>
        <taxon>Heliantheae alliance</taxon>
        <taxon>Heliantheae</taxon>
        <taxon>Helianthus</taxon>
    </lineage>
</organism>
<dbReference type="GO" id="GO:0008408">
    <property type="term" value="F:3'-5' exonuclease activity"/>
    <property type="evidence" value="ECO:0000318"/>
    <property type="project" value="GO_Central"/>
</dbReference>
<dbReference type="InterPro" id="IPR002562">
    <property type="entry name" value="3'-5'_exonuclease_dom"/>
</dbReference>
<dbReference type="InterPro" id="IPR051132">
    <property type="entry name" value="3-5_Exonuclease_domain"/>
</dbReference>
<dbReference type="InParanoid" id="A0A251TUK1"/>
<keyword evidence="1" id="KW-0540">Nuclease</keyword>
<dbReference type="STRING" id="4232.A0A251TUK1"/>
<dbReference type="FunCoup" id="A0A251TUK1">
    <property type="interactions" value="255"/>
</dbReference>
<feature type="domain" description="3'-5' exonuclease" evidence="3">
    <location>
        <begin position="30"/>
        <end position="208"/>
    </location>
</feature>
<dbReference type="PANTHER" id="PTHR13620">
    <property type="entry name" value="3-5 EXONUCLEASE"/>
    <property type="match status" value="1"/>
</dbReference>
<dbReference type="CDD" id="cd06141">
    <property type="entry name" value="WRN_exo"/>
    <property type="match status" value="1"/>
</dbReference>
<dbReference type="GO" id="GO:0016740">
    <property type="term" value="F:transferase activity"/>
    <property type="evidence" value="ECO:0007669"/>
    <property type="project" value="UniProtKB-KW"/>
</dbReference>
<keyword evidence="5" id="KW-1185">Reference proteome</keyword>
<dbReference type="Proteomes" id="UP000215914">
    <property type="component" value="Chromosome 9"/>
</dbReference>
<dbReference type="GO" id="GO:0005634">
    <property type="term" value="C:nucleus"/>
    <property type="evidence" value="ECO:0000318"/>
    <property type="project" value="GO_Central"/>
</dbReference>